<dbReference type="SMART" id="SM00346">
    <property type="entry name" value="HTH_ICLR"/>
    <property type="match status" value="1"/>
</dbReference>
<dbReference type="PANTHER" id="PTHR30136:SF39">
    <property type="entry name" value="TRANSCRIPTIONAL REGULATORY PROTEIN"/>
    <property type="match status" value="1"/>
</dbReference>
<keyword evidence="2" id="KW-0238">DNA-binding</keyword>
<evidence type="ECO:0000256" key="3">
    <source>
        <dbReference type="ARBA" id="ARBA00023163"/>
    </source>
</evidence>
<name>A0ABP3US86_9BURK</name>
<dbReference type="PROSITE" id="PS51077">
    <property type="entry name" value="HTH_ICLR"/>
    <property type="match status" value="1"/>
</dbReference>
<evidence type="ECO:0000313" key="8">
    <source>
        <dbReference type="Proteomes" id="UP001500279"/>
    </source>
</evidence>
<dbReference type="PANTHER" id="PTHR30136">
    <property type="entry name" value="HELIX-TURN-HELIX TRANSCRIPTIONAL REGULATOR, ICLR FAMILY"/>
    <property type="match status" value="1"/>
</dbReference>
<accession>A0ABP3US86</accession>
<dbReference type="Pfam" id="PF09339">
    <property type="entry name" value="HTH_IclR"/>
    <property type="match status" value="1"/>
</dbReference>
<dbReference type="EMBL" id="BAAAEW010000003">
    <property type="protein sequence ID" value="GAA0741525.1"/>
    <property type="molecule type" value="Genomic_DNA"/>
</dbReference>
<dbReference type="InterPro" id="IPR036390">
    <property type="entry name" value="WH_DNA-bd_sf"/>
</dbReference>
<feature type="domain" description="HTH iclR-type" evidence="5">
    <location>
        <begin position="36"/>
        <end position="96"/>
    </location>
</feature>
<feature type="domain" description="IclR-ED" evidence="6">
    <location>
        <begin position="99"/>
        <end position="281"/>
    </location>
</feature>
<dbReference type="InterPro" id="IPR029016">
    <property type="entry name" value="GAF-like_dom_sf"/>
</dbReference>
<keyword evidence="8" id="KW-1185">Reference proteome</keyword>
<dbReference type="Pfam" id="PF01614">
    <property type="entry name" value="IclR_C"/>
    <property type="match status" value="1"/>
</dbReference>
<comment type="caution">
    <text evidence="7">The sequence shown here is derived from an EMBL/GenBank/DDBJ whole genome shotgun (WGS) entry which is preliminary data.</text>
</comment>
<evidence type="ECO:0000256" key="4">
    <source>
        <dbReference type="SAM" id="MobiDB-lite"/>
    </source>
</evidence>
<feature type="region of interest" description="Disordered" evidence="4">
    <location>
        <begin position="1"/>
        <end position="35"/>
    </location>
</feature>
<organism evidence="7 8">
    <name type="scientific">Ideonella azotifigens</name>
    <dbReference type="NCBI Taxonomy" id="513160"/>
    <lineage>
        <taxon>Bacteria</taxon>
        <taxon>Pseudomonadati</taxon>
        <taxon>Pseudomonadota</taxon>
        <taxon>Betaproteobacteria</taxon>
        <taxon>Burkholderiales</taxon>
        <taxon>Sphaerotilaceae</taxon>
        <taxon>Ideonella</taxon>
    </lineage>
</organism>
<keyword evidence="1" id="KW-0805">Transcription regulation</keyword>
<dbReference type="PROSITE" id="PS51078">
    <property type="entry name" value="ICLR_ED"/>
    <property type="match status" value="1"/>
</dbReference>
<dbReference type="Gene3D" id="3.30.450.40">
    <property type="match status" value="1"/>
</dbReference>
<reference evidence="8" key="1">
    <citation type="journal article" date="2019" name="Int. J. Syst. Evol. Microbiol.">
        <title>The Global Catalogue of Microorganisms (GCM) 10K type strain sequencing project: providing services to taxonomists for standard genome sequencing and annotation.</title>
        <authorList>
            <consortium name="The Broad Institute Genomics Platform"/>
            <consortium name="The Broad Institute Genome Sequencing Center for Infectious Disease"/>
            <person name="Wu L."/>
            <person name="Ma J."/>
        </authorList>
    </citation>
    <scope>NUCLEOTIDE SEQUENCE [LARGE SCALE GENOMIC DNA]</scope>
    <source>
        <strain evidence="8">JCM 15503</strain>
    </source>
</reference>
<proteinExistence type="predicted"/>
<dbReference type="InterPro" id="IPR036388">
    <property type="entry name" value="WH-like_DNA-bd_sf"/>
</dbReference>
<protein>
    <submittedName>
        <fullName evidence="7">Helix-turn-helix domain-containing protein</fullName>
    </submittedName>
</protein>
<gene>
    <name evidence="7" type="ORF">GCM10009107_04160</name>
</gene>
<evidence type="ECO:0000256" key="1">
    <source>
        <dbReference type="ARBA" id="ARBA00023015"/>
    </source>
</evidence>
<feature type="compositionally biased region" description="Polar residues" evidence="4">
    <location>
        <begin position="1"/>
        <end position="20"/>
    </location>
</feature>
<keyword evidence="3" id="KW-0804">Transcription</keyword>
<sequence>MPARAANSNVHSADVSSNTRPAPGPSPAVPPEDSGVRTLRRGLQLMDLVLEAPPEGLRVVDLCRAAGLERATVHRLLGTLLDSGHLARQGRFRLVAGPRLAGVQRQPPGPSGIAARLQPVLAKISAASGDAAFAIVREGPTSHCIARQVGTHPVQILVIEVGSRQPLGVGAAGLALLAALPDADVAPILAANAPQLPTYGGMTPERMQLLVRATRERGWSLIGNHAARNILAVGMAVRDTRGAPLAGISVASTVARMQKDRQQQIVKWMREALAELVPKGL</sequence>
<dbReference type="Proteomes" id="UP001500279">
    <property type="component" value="Unassembled WGS sequence"/>
</dbReference>
<dbReference type="SUPFAM" id="SSF46785">
    <property type="entry name" value="Winged helix' DNA-binding domain"/>
    <property type="match status" value="1"/>
</dbReference>
<dbReference type="InterPro" id="IPR005471">
    <property type="entry name" value="Tscrpt_reg_IclR_N"/>
</dbReference>
<dbReference type="RefSeq" id="WP_231011640.1">
    <property type="nucleotide sequence ID" value="NZ_BAAAEW010000003.1"/>
</dbReference>
<evidence type="ECO:0000256" key="2">
    <source>
        <dbReference type="ARBA" id="ARBA00023125"/>
    </source>
</evidence>
<dbReference type="InterPro" id="IPR014757">
    <property type="entry name" value="Tscrpt_reg_IclR_C"/>
</dbReference>
<dbReference type="SUPFAM" id="SSF55781">
    <property type="entry name" value="GAF domain-like"/>
    <property type="match status" value="1"/>
</dbReference>
<dbReference type="Gene3D" id="1.10.10.10">
    <property type="entry name" value="Winged helix-like DNA-binding domain superfamily/Winged helix DNA-binding domain"/>
    <property type="match status" value="1"/>
</dbReference>
<evidence type="ECO:0000259" key="6">
    <source>
        <dbReference type="PROSITE" id="PS51078"/>
    </source>
</evidence>
<evidence type="ECO:0000313" key="7">
    <source>
        <dbReference type="EMBL" id="GAA0741525.1"/>
    </source>
</evidence>
<dbReference type="InterPro" id="IPR050707">
    <property type="entry name" value="HTH_MetabolicPath_Reg"/>
</dbReference>
<evidence type="ECO:0000259" key="5">
    <source>
        <dbReference type="PROSITE" id="PS51077"/>
    </source>
</evidence>